<organism evidence="2">
    <name type="scientific">uncultured organism</name>
    <dbReference type="NCBI Taxonomy" id="155900"/>
    <lineage>
        <taxon>unclassified sequences</taxon>
        <taxon>environmental samples</taxon>
    </lineage>
</organism>
<accession>A0A5B8RJ85</accession>
<feature type="region of interest" description="Disordered" evidence="1">
    <location>
        <begin position="117"/>
        <end position="167"/>
    </location>
</feature>
<sequence length="641" mass="65219">MRRREGQVGVQQLLAHAPAPRRLRADEHVAEGQPREEQPVVVGHHPARCLAPAVQARHAGIAQGLRESLGAVPLAAVQGLARRRLELPQQVHGAGGGGVFRLLQQVADVAGGAREQGLRGLRPVQRQGPAQSRNQGGDRAAGDGPAHGRRQGVEPAPVGGGVHGVHPIGHPGEGVGLFGEVHAPFLKPFDHGLGVPGDVADAVAGGLEPAEDGDQGGGDVEVVRADVVPPRRVVVVDDGDALVGVGLALQRDPVAGTAGDGIHLCGQRVGHGELDAGERIDPGRLGGGEHHGLAHALELGHGQPIVDAVDGQAVRGEPPFALGAFAQADALEHRHVQRLQRPGGGLAAVAAADHEPLEADDRAQRGVAEALLQGLQRGDAGPPPACEQHQALGALLAHCLAQGVQQGALAGAVAGVVVQYGDHGTPRLQAEGVRRDDLAVVVVTQRRPGLRLGYAHVRTCLPGQVGEQAGGIGRTAAAPVGVGGEPAGLGRVLGGEPPAHGGGVLVRAGIGRERVQGGVLEPRQRLPAAEPREPVDGAVAAHADHGTGAAVPLHQPAQAWHHRVAEHGGEQHRVGALPQRGELGVRESGDLPGGAQHDLMAGMVGGIALGAGGQPGGRALGDDPQQDRAVAVIRGRRGARD</sequence>
<evidence type="ECO:0000256" key="1">
    <source>
        <dbReference type="SAM" id="MobiDB-lite"/>
    </source>
</evidence>
<name>A0A5B8RJ85_9ZZZZ</name>
<evidence type="ECO:0000313" key="2">
    <source>
        <dbReference type="EMBL" id="QEA07792.1"/>
    </source>
</evidence>
<dbReference type="EMBL" id="MN079370">
    <property type="protein sequence ID" value="QEA07792.1"/>
    <property type="molecule type" value="Genomic_DNA"/>
</dbReference>
<proteinExistence type="predicted"/>
<protein>
    <submittedName>
        <fullName evidence="2">Uncharacterized protein</fullName>
    </submittedName>
</protein>
<dbReference type="AlphaFoldDB" id="A0A5B8RJ85"/>
<gene>
    <name evidence="2" type="ORF">KBTEX_04155</name>
</gene>
<reference evidence="2" key="1">
    <citation type="submission" date="2019-06" db="EMBL/GenBank/DDBJ databases">
        <authorList>
            <person name="Murdoch R.W."/>
            <person name="Fathepure B."/>
        </authorList>
    </citation>
    <scope>NUCLEOTIDE SEQUENCE</scope>
</reference>
<feature type="region of interest" description="Disordered" evidence="1">
    <location>
        <begin position="612"/>
        <end position="641"/>
    </location>
</feature>